<evidence type="ECO:0000313" key="2">
    <source>
        <dbReference type="EMBL" id="GFD01667.1"/>
    </source>
</evidence>
<feature type="compositionally biased region" description="Basic and acidic residues" evidence="1">
    <location>
        <begin position="159"/>
        <end position="173"/>
    </location>
</feature>
<protein>
    <submittedName>
        <fullName evidence="2">Uncharacterized protein</fullName>
    </submittedName>
</protein>
<organism evidence="2">
    <name type="scientific">Tanacetum cinerariifolium</name>
    <name type="common">Dalmatian daisy</name>
    <name type="synonym">Chrysanthemum cinerariifolium</name>
    <dbReference type="NCBI Taxonomy" id="118510"/>
    <lineage>
        <taxon>Eukaryota</taxon>
        <taxon>Viridiplantae</taxon>
        <taxon>Streptophyta</taxon>
        <taxon>Embryophyta</taxon>
        <taxon>Tracheophyta</taxon>
        <taxon>Spermatophyta</taxon>
        <taxon>Magnoliopsida</taxon>
        <taxon>eudicotyledons</taxon>
        <taxon>Gunneridae</taxon>
        <taxon>Pentapetalae</taxon>
        <taxon>asterids</taxon>
        <taxon>campanulids</taxon>
        <taxon>Asterales</taxon>
        <taxon>Asteraceae</taxon>
        <taxon>Asteroideae</taxon>
        <taxon>Anthemideae</taxon>
        <taxon>Anthemidinae</taxon>
        <taxon>Tanacetum</taxon>
    </lineage>
</organism>
<dbReference type="PANTHER" id="PTHR34222:SF88">
    <property type="entry name" value="ZINC FINGER, CCHC-TYPE"/>
    <property type="match status" value="1"/>
</dbReference>
<evidence type="ECO:0000256" key="1">
    <source>
        <dbReference type="SAM" id="MobiDB-lite"/>
    </source>
</evidence>
<dbReference type="PANTHER" id="PTHR34222">
    <property type="entry name" value="GAG_PRE-INTEGRS DOMAIN-CONTAINING PROTEIN"/>
    <property type="match status" value="1"/>
</dbReference>
<dbReference type="EMBL" id="BKCJ011192849">
    <property type="protein sequence ID" value="GFD01667.1"/>
    <property type="molecule type" value="Genomic_DNA"/>
</dbReference>
<sequence>MVAEDERQRAVSFENAKPLDSAAFKAFQRKISPYASNKERTGTKIVKDRTEYCTECRKEGHRREGCFKIIGYPDWWPGKKGDKSRGKAAYVETEISPIPGNTENIKPTANMAQKESEQGEWIFDSGCTEYITHLSNTLTNNKDTPFDNPVIIPNGDSIPLKEKENASSQGERK</sequence>
<feature type="region of interest" description="Disordered" evidence="1">
    <location>
        <begin position="138"/>
        <end position="173"/>
    </location>
</feature>
<gene>
    <name evidence="2" type="ORF">Tci_873636</name>
</gene>
<proteinExistence type="predicted"/>
<accession>A0A699SUS1</accession>
<reference evidence="2" key="1">
    <citation type="journal article" date="2019" name="Sci. Rep.">
        <title>Draft genome of Tanacetum cinerariifolium, the natural source of mosquito coil.</title>
        <authorList>
            <person name="Yamashiro T."/>
            <person name="Shiraishi A."/>
            <person name="Satake H."/>
            <person name="Nakayama K."/>
        </authorList>
    </citation>
    <scope>NUCLEOTIDE SEQUENCE</scope>
</reference>
<name>A0A699SUS1_TANCI</name>
<dbReference type="AlphaFoldDB" id="A0A699SUS1"/>
<comment type="caution">
    <text evidence="2">The sequence shown here is derived from an EMBL/GenBank/DDBJ whole genome shotgun (WGS) entry which is preliminary data.</text>
</comment>